<accession>A0A498MQ79</accession>
<evidence type="ECO:0000256" key="1">
    <source>
        <dbReference type="SAM" id="MobiDB-lite"/>
    </source>
</evidence>
<gene>
    <name evidence="2" type="ORF">ROHU_022697</name>
</gene>
<dbReference type="EMBL" id="QBIY01012559">
    <property type="protein sequence ID" value="RXN23688.1"/>
    <property type="molecule type" value="Genomic_DNA"/>
</dbReference>
<sequence length="158" mass="18562">MKQQQADEDARGSDHASCRGRKSDLKPRLRRPHASEKLLQQEGLSQSRCVCDLRRMFSFARPRRIIHRRNERRLCGNRAPVYCSENSHVHTDPFTGRALRSRSNVIKQAVDIPERRLHSDGTDVEFWTDVHLKPSRLLLWLFFGRFINEIIDEKENSN</sequence>
<reference evidence="2 3" key="1">
    <citation type="submission" date="2018-03" db="EMBL/GenBank/DDBJ databases">
        <title>Draft genome sequence of Rohu Carp (Labeo rohita).</title>
        <authorList>
            <person name="Das P."/>
            <person name="Kushwaha B."/>
            <person name="Joshi C.G."/>
            <person name="Kumar D."/>
            <person name="Nagpure N.S."/>
            <person name="Sahoo L."/>
            <person name="Das S.P."/>
            <person name="Bit A."/>
            <person name="Patnaik S."/>
            <person name="Meher P.K."/>
            <person name="Jayasankar P."/>
            <person name="Koringa P.G."/>
            <person name="Patel N.V."/>
            <person name="Hinsu A.T."/>
            <person name="Kumar R."/>
            <person name="Pandey M."/>
            <person name="Agarwal S."/>
            <person name="Srivastava S."/>
            <person name="Singh M."/>
            <person name="Iquebal M.A."/>
            <person name="Jaiswal S."/>
            <person name="Angadi U.B."/>
            <person name="Kumar N."/>
            <person name="Raza M."/>
            <person name="Shah T.M."/>
            <person name="Rai A."/>
            <person name="Jena J.K."/>
        </authorList>
    </citation>
    <scope>NUCLEOTIDE SEQUENCE [LARGE SCALE GENOMIC DNA]</scope>
    <source>
        <strain evidence="2">DASCIFA01</strain>
        <tissue evidence="2">Testis</tissue>
    </source>
</reference>
<evidence type="ECO:0000313" key="2">
    <source>
        <dbReference type="EMBL" id="RXN23688.1"/>
    </source>
</evidence>
<organism evidence="2 3">
    <name type="scientific">Labeo rohita</name>
    <name type="common">Indian major carp</name>
    <name type="synonym">Cyprinus rohita</name>
    <dbReference type="NCBI Taxonomy" id="84645"/>
    <lineage>
        <taxon>Eukaryota</taxon>
        <taxon>Metazoa</taxon>
        <taxon>Chordata</taxon>
        <taxon>Craniata</taxon>
        <taxon>Vertebrata</taxon>
        <taxon>Euteleostomi</taxon>
        <taxon>Actinopterygii</taxon>
        <taxon>Neopterygii</taxon>
        <taxon>Teleostei</taxon>
        <taxon>Ostariophysi</taxon>
        <taxon>Cypriniformes</taxon>
        <taxon>Cyprinidae</taxon>
        <taxon>Labeoninae</taxon>
        <taxon>Labeonini</taxon>
        <taxon>Labeo</taxon>
    </lineage>
</organism>
<dbReference type="AlphaFoldDB" id="A0A498MQ79"/>
<feature type="region of interest" description="Disordered" evidence="1">
    <location>
        <begin position="1"/>
        <end position="40"/>
    </location>
</feature>
<evidence type="ECO:0000313" key="3">
    <source>
        <dbReference type="Proteomes" id="UP000290572"/>
    </source>
</evidence>
<proteinExistence type="predicted"/>
<dbReference type="Proteomes" id="UP000290572">
    <property type="component" value="Unassembled WGS sequence"/>
</dbReference>
<protein>
    <submittedName>
        <fullName evidence="2">Uncharacterized protein</fullName>
    </submittedName>
</protein>
<name>A0A498MQ79_LABRO</name>
<feature type="compositionally biased region" description="Basic and acidic residues" evidence="1">
    <location>
        <begin position="8"/>
        <end position="27"/>
    </location>
</feature>
<comment type="caution">
    <text evidence="2">The sequence shown here is derived from an EMBL/GenBank/DDBJ whole genome shotgun (WGS) entry which is preliminary data.</text>
</comment>
<keyword evidence="3" id="KW-1185">Reference proteome</keyword>